<dbReference type="InterPro" id="IPR001584">
    <property type="entry name" value="Integrase_cat-core"/>
</dbReference>
<feature type="compositionally biased region" description="Polar residues" evidence="9">
    <location>
        <begin position="2168"/>
        <end position="2177"/>
    </location>
</feature>
<keyword evidence="1" id="KW-0808">Transferase</keyword>
<dbReference type="InterPro" id="IPR004312">
    <property type="entry name" value="ATHILA_Orf1_C"/>
</dbReference>
<keyword evidence="5" id="KW-0378">Hydrolase</keyword>
<evidence type="ECO:0000256" key="3">
    <source>
        <dbReference type="ARBA" id="ARBA00022722"/>
    </source>
</evidence>
<keyword evidence="4" id="KW-0255">Endonuclease</keyword>
<feature type="compositionally biased region" description="Basic and acidic residues" evidence="9">
    <location>
        <begin position="302"/>
        <end position="316"/>
    </location>
</feature>
<dbReference type="GO" id="GO:0003964">
    <property type="term" value="F:RNA-directed DNA polymerase activity"/>
    <property type="evidence" value="ECO:0007669"/>
    <property type="project" value="UniProtKB-KW"/>
</dbReference>
<dbReference type="GO" id="GO:0016787">
    <property type="term" value="F:hydrolase activity"/>
    <property type="evidence" value="ECO:0007669"/>
    <property type="project" value="UniProtKB-KW"/>
</dbReference>
<evidence type="ECO:0000256" key="1">
    <source>
        <dbReference type="ARBA" id="ARBA00022679"/>
    </source>
</evidence>
<comment type="caution">
    <text evidence="11">The sequence shown here is derived from an EMBL/GenBank/DDBJ whole genome shotgun (WGS) entry which is preliminary data.</text>
</comment>
<evidence type="ECO:0000256" key="5">
    <source>
        <dbReference type="ARBA" id="ARBA00022801"/>
    </source>
</evidence>
<feature type="compositionally biased region" description="Basic and acidic residues" evidence="9">
    <location>
        <begin position="1978"/>
        <end position="1991"/>
    </location>
</feature>
<dbReference type="Pfam" id="PF07794">
    <property type="entry name" value="DUF1633"/>
    <property type="match status" value="2"/>
</dbReference>
<gene>
    <name evidence="11" type="ORF">ISN44_As10g010440</name>
</gene>
<dbReference type="Pfam" id="PF17919">
    <property type="entry name" value="RT_RNaseH_2"/>
    <property type="match status" value="1"/>
</dbReference>
<dbReference type="OrthoDB" id="430238at2759"/>
<dbReference type="FunFam" id="3.30.70.270:FF:000020">
    <property type="entry name" value="Transposon Tf2-6 polyprotein-like Protein"/>
    <property type="match status" value="1"/>
</dbReference>
<dbReference type="Pfam" id="PF00665">
    <property type="entry name" value="rve"/>
    <property type="match status" value="1"/>
</dbReference>
<feature type="region of interest" description="Disordered" evidence="9">
    <location>
        <begin position="2129"/>
        <end position="2182"/>
    </location>
</feature>
<evidence type="ECO:0000313" key="12">
    <source>
        <dbReference type="Proteomes" id="UP000694251"/>
    </source>
</evidence>
<feature type="compositionally biased region" description="Polar residues" evidence="9">
    <location>
        <begin position="1294"/>
        <end position="1308"/>
    </location>
</feature>
<dbReference type="InterPro" id="IPR041373">
    <property type="entry name" value="RT_RNaseH"/>
</dbReference>
<feature type="domain" description="Integrase catalytic" evidence="10">
    <location>
        <begin position="1094"/>
        <end position="1263"/>
    </location>
</feature>
<evidence type="ECO:0000256" key="9">
    <source>
        <dbReference type="SAM" id="MobiDB-lite"/>
    </source>
</evidence>
<dbReference type="Pfam" id="PF00078">
    <property type="entry name" value="RVT_1"/>
    <property type="match status" value="1"/>
</dbReference>
<evidence type="ECO:0000256" key="4">
    <source>
        <dbReference type="ARBA" id="ARBA00022759"/>
    </source>
</evidence>
<sequence length="2549" mass="287289">MAAEQYDQDLPANIGAGDAQRNHRQRQGIVPPAVQNNNFEIKSGLILMILGNKINGVNEDGFKLRLFPFSLGEKAHIWEKNLPHGSITSWDDCKKAFLAKFFSNARTARLRNEISVLSKRMDKASVKPESTSKVTPTNALITALVKLHCSTLSSKSDGNYNKDCDKTNIGTTDLDDKHKKEIKALNEKLDRHLLGQQKYVHFLVDDEQFQVQDGEGNYQQQPPPGFAPQQHQGPAAPDSDMKQMLHQFLQGQASGSMEIAKKMDELHNKLDCSYNDLNVKVEALNSQNPKDYAQPHAITLRSGKELPTREGPKSVTEDSVDQDGEEFSLNEDQADKPTEVLEPIPGRITRPTTLVTSSTALKPVAAKKKEKVFVPPPYKPPFLFPGRHKKALTYKYRAMFAKNIKEVEVRIPLVDALALIPDSHKSLKYLIMERIQEVQGMFLYLRSMASVRGLPDYQIKRVKIYLEVESELFIEPIRSYALRSEDMSQTGQTASRPVWSLLTPPVVEPMLGLLFTPHPGVPSHALEILRTSTTTADVPAELIIPTSDDWSEFKAPKVELKPLPKGLNTWVSSVHCVPKKGGVTVVKNDKDELIPTRTITGHRMCIDYRKLNSTSRKDHFPLPFIDQMLERLANHPYYCFLDGYSRFFQIPIHPNDQEKTTFTCPYGTFAYKRIPFGLCNASTTFERCMTSIFSDLIEEMVEVFMDDFSVYGSSFSSCLSNLCRVLSRCEETNLVLSWEKCHFMVREGFVMGHKISEKGIEVDRAKIEVMVQLHPPRSVKDVRSLLGHAGFYRRFIKDFSKLARPMTRLLCKETEFVFDEECLKAFQLIKEALISAPIVQDPNWDYPFEIMCDASDYVVGAVLGQKIDKKLHDNTPIVQAPNWDYPFEIMCDPSDYVEGAVLGQKIDKKLHIIYYASRTVDDAQVKYATTDKALLAVVFVFEKFKSYLVGFKVIVYTDHAALGHIYAKKDTKPRSCSGNEFHQLNVVEGKSPWYADHVNYLACGVESPNLISYEKKKFFIDINHYYWDKPYLYKKGSDSLFRRCIAEEEVQGVLEYCHGSAYGGHFATFKIVQKVLQAGLWWPSMFRDAHGFIAKCDPCQRMGNILGGMKCHITRSWRLSFRHYVSKWVEAIASPTNDHKVVLKLFKSIIFPRFSVPKAVISDTGSHFINKVFESLLKKHGVKHKVATPYHPQTSGQVEVANRQIKVILVRVVGRRAAHQKPDTRPRKLDTRPSLSEKKLNTRPQSKLEVLDLAKLDRTEATRLLLSCSQSTRQPSSRHTRPRVHRILDRKPIISSNYSGDSSMNADNNVDEAESWSTKSEREEQTYESFRAYMDRAAAHSQRRAEIARGKRAMTERYELVDEDLEGEFVPEQSHIATKLLNKPDELTTEEYIKLFKLNDLWGTRYPCSQTLAELRLLDDVQHMFQKCHLDTLMFYPYVAYKEETIQLFSTLQVEIYQGMTEDELESEGLGFLTFSVNGQSYMLSINRLEGLFGFPSETGTNPKLNRSEPKDLWLTIGSSTPLNSARSKSNQIRRHNVLILQGDLSNTPPVILLLIHLCGYKKSAVTNNNKKARGAICIGGVMTPILIAYEVLITSERTDPRTMDFEHLHHCEFLEYGMVGGMHLYRFEHPTNKKANILLPCTAATHIIEGENIDFEPATDDLYIESAQSMEEDDPTEEVAEEKLDEIDEDREEEYDTSMYHFGEHVAPSRESKSLSEAHKNASLLQKWNKKQDKIISKCLKTIKSLKAMISCSSSSTTMPHGPLPQEMPSRRYCLSQGNTGLSQVSKVSHKSLLGIPYTSLGSTREERRLHSLAPAARRDFSMLEGHSTAVLAATEEKRLSINAEMELRHNRKILQWPGRKRRRVLMITSAPSIELETFLFISASISLCFCSSCFRVLSFYFSTPPTMSDLEDSQNKSLHSYGDDEESPVQSSEASMSRLQADDEVDNDDIIKIPGPAENLASSSAAVTRKGRRSRERVGEHDYDDEGGRSGEPPPPLLGSTGSHDDGSDAGTRPRKCACGMVLCAFSQMTPNFVRHILALFTRAREEGRDFNHRRLLRLCYIKINNRANRGTYYLSGKPGCEVLEGTKSCMDTNWRAKNTSSFESALRVVSAIDAVPLSAIPAIQQAPAPQDPHQEPVFEDPVPQASPSQVRESLAQALASRERSPPNSSSTSHQPLIMRRPSLCAQRTVAGARNALATPHASTSSAPEVQGAVEATATAAVPVPQENTNLEVEDRRSNDGDVTPPAVEQPVVQVASSNERRFDDRSHNGENLTEDEAFIEMIAKNAQVVALYEQRLSTVPSVAELEQTRKLVTELTAAVKASQKRDTAFQEEVSKLKAELSSSKDLEKNLSRDVTKLGEEIRALKADKHTATNQIHRLEDKNADLSRRVVNLTSSRAQEVKAAVWEAKAELVSAYAKVLSGIKEKWVAKKDHSLQEGHAAEVEPNLMLIDQIQKETVDLEVEKPRQVAQLVELNAKCTKTVVSDFSVSKLDLPQISETSEVQPMDVDEQGTPIGLNEFGSNREEVRRNLQEENDLLFGTLSERFND</sequence>
<keyword evidence="12" id="KW-1185">Reference proteome</keyword>
<keyword evidence="8" id="KW-0175">Coiled coil</keyword>
<dbReference type="PANTHER" id="PTHR37984">
    <property type="entry name" value="PROTEIN CBG26694"/>
    <property type="match status" value="1"/>
</dbReference>
<feature type="region of interest" description="Disordered" evidence="9">
    <location>
        <begin position="214"/>
        <end position="239"/>
    </location>
</feature>
<feature type="region of interest" description="Disordered" evidence="9">
    <location>
        <begin position="1294"/>
        <end position="1321"/>
    </location>
</feature>
<evidence type="ECO:0000259" key="10">
    <source>
        <dbReference type="PROSITE" id="PS50994"/>
    </source>
</evidence>
<dbReference type="GO" id="GO:0015074">
    <property type="term" value="P:DNA integration"/>
    <property type="evidence" value="ECO:0007669"/>
    <property type="project" value="InterPro"/>
</dbReference>
<feature type="region of interest" description="Disordered" evidence="9">
    <location>
        <begin position="301"/>
        <end position="328"/>
    </location>
</feature>
<evidence type="ECO:0000256" key="7">
    <source>
        <dbReference type="ARBA" id="ARBA00023268"/>
    </source>
</evidence>
<dbReference type="InterPro" id="IPR000477">
    <property type="entry name" value="RT_dom"/>
</dbReference>
<proteinExistence type="predicted"/>
<dbReference type="EMBL" id="JAEFBJ010000010">
    <property type="protein sequence ID" value="KAG7564274.1"/>
    <property type="molecule type" value="Genomic_DNA"/>
</dbReference>
<dbReference type="GO" id="GO:0004519">
    <property type="term" value="F:endonuclease activity"/>
    <property type="evidence" value="ECO:0007669"/>
    <property type="project" value="UniProtKB-KW"/>
</dbReference>
<keyword evidence="2" id="KW-0548">Nucleotidyltransferase</keyword>
<dbReference type="InterPro" id="IPR050951">
    <property type="entry name" value="Retrovirus_Pol_polyprotein"/>
</dbReference>
<dbReference type="InterPro" id="IPR012436">
    <property type="entry name" value="DUF1633"/>
</dbReference>
<dbReference type="Pfam" id="PF03078">
    <property type="entry name" value="ATHILA"/>
    <property type="match status" value="2"/>
</dbReference>
<feature type="compositionally biased region" description="Basic and acidic residues" evidence="9">
    <location>
        <begin position="1220"/>
        <end position="1240"/>
    </location>
</feature>
<dbReference type="Pfam" id="PF17917">
    <property type="entry name" value="RT_RNaseH"/>
    <property type="match status" value="1"/>
</dbReference>
<evidence type="ECO:0000256" key="6">
    <source>
        <dbReference type="ARBA" id="ARBA00022918"/>
    </source>
</evidence>
<dbReference type="InterPro" id="IPR041577">
    <property type="entry name" value="RT_RNaseH_2"/>
</dbReference>
<feature type="compositionally biased region" description="Acidic residues" evidence="9">
    <location>
        <begin position="318"/>
        <end position="328"/>
    </location>
</feature>
<feature type="region of interest" description="Disordered" evidence="9">
    <location>
        <begin position="1"/>
        <end position="28"/>
    </location>
</feature>
<evidence type="ECO:0000256" key="8">
    <source>
        <dbReference type="SAM" id="Coils"/>
    </source>
</evidence>
<dbReference type="CDD" id="cd09274">
    <property type="entry name" value="RNase_HI_RT_Ty3"/>
    <property type="match status" value="1"/>
</dbReference>
<keyword evidence="7" id="KW-0511">Multifunctional enzyme</keyword>
<evidence type="ECO:0000313" key="11">
    <source>
        <dbReference type="EMBL" id="KAG7564274.1"/>
    </source>
</evidence>
<feature type="region of interest" description="Disordered" evidence="9">
    <location>
        <begin position="2221"/>
        <end position="2251"/>
    </location>
</feature>
<evidence type="ECO:0000256" key="2">
    <source>
        <dbReference type="ARBA" id="ARBA00022695"/>
    </source>
</evidence>
<keyword evidence="3" id="KW-0540">Nuclease</keyword>
<name>A0A8T1ZW97_ARASU</name>
<dbReference type="Pfam" id="PF03732">
    <property type="entry name" value="Retrotrans_gag"/>
    <property type="match status" value="1"/>
</dbReference>
<reference evidence="11 12" key="1">
    <citation type="submission" date="2020-12" db="EMBL/GenBank/DDBJ databases">
        <title>Concerted genomic and epigenomic changes stabilize Arabidopsis allopolyploids.</title>
        <authorList>
            <person name="Chen Z."/>
        </authorList>
    </citation>
    <scope>NUCLEOTIDE SEQUENCE [LARGE SCALE GENOMIC DNA]</scope>
    <source>
        <strain evidence="11">As9502</strain>
        <tissue evidence="11">Leaf</tissue>
    </source>
</reference>
<keyword evidence="6" id="KW-0695">RNA-directed DNA polymerase</keyword>
<feature type="region of interest" description="Disordered" evidence="9">
    <location>
        <begin position="1216"/>
        <end position="1243"/>
    </location>
</feature>
<feature type="coiled-coil region" evidence="8">
    <location>
        <begin position="2308"/>
        <end position="2398"/>
    </location>
</feature>
<feature type="region of interest" description="Disordered" evidence="9">
    <location>
        <begin position="1910"/>
        <end position="2013"/>
    </location>
</feature>
<dbReference type="PROSITE" id="PS50994">
    <property type="entry name" value="INTEGRASE"/>
    <property type="match status" value="1"/>
</dbReference>
<feature type="compositionally biased region" description="Polar residues" evidence="9">
    <location>
        <begin position="1930"/>
        <end position="1940"/>
    </location>
</feature>
<accession>A0A8T1ZW97</accession>
<dbReference type="PANTHER" id="PTHR37984:SF5">
    <property type="entry name" value="PROTEIN NYNRIN-LIKE"/>
    <property type="match status" value="1"/>
</dbReference>
<feature type="compositionally biased region" description="Low complexity" evidence="9">
    <location>
        <begin position="227"/>
        <end position="237"/>
    </location>
</feature>
<organism evidence="11 12">
    <name type="scientific">Arabidopsis suecica</name>
    <name type="common">Swedish thale-cress</name>
    <name type="synonym">Cardaminopsis suecica</name>
    <dbReference type="NCBI Taxonomy" id="45249"/>
    <lineage>
        <taxon>Eukaryota</taxon>
        <taxon>Viridiplantae</taxon>
        <taxon>Streptophyta</taxon>
        <taxon>Embryophyta</taxon>
        <taxon>Tracheophyta</taxon>
        <taxon>Spermatophyta</taxon>
        <taxon>Magnoliopsida</taxon>
        <taxon>eudicotyledons</taxon>
        <taxon>Gunneridae</taxon>
        <taxon>Pentapetalae</taxon>
        <taxon>rosids</taxon>
        <taxon>malvids</taxon>
        <taxon>Brassicales</taxon>
        <taxon>Brassicaceae</taxon>
        <taxon>Camelineae</taxon>
        <taxon>Arabidopsis</taxon>
    </lineage>
</organism>
<dbReference type="InterPro" id="IPR005162">
    <property type="entry name" value="Retrotrans_gag_dom"/>
</dbReference>
<dbReference type="Proteomes" id="UP000694251">
    <property type="component" value="Chromosome 10"/>
</dbReference>
<protein>
    <submittedName>
        <fullName evidence="11">Ribonuclease H-like superfamily</fullName>
    </submittedName>
</protein>
<dbReference type="Pfam" id="PF17921">
    <property type="entry name" value="Integrase_H2C2"/>
    <property type="match status" value="1"/>
</dbReference>
<dbReference type="CDD" id="cd01647">
    <property type="entry name" value="RT_LTR"/>
    <property type="match status" value="1"/>
</dbReference>
<dbReference type="InterPro" id="IPR041588">
    <property type="entry name" value="Integrase_H2C2"/>
</dbReference>